<dbReference type="RefSeq" id="WP_057736318.1">
    <property type="nucleotide sequence ID" value="NZ_AZEG01000005.1"/>
</dbReference>
<dbReference type="STRING" id="1423812.FD20_GL001979"/>
<comment type="caution">
    <text evidence="1">The sequence shown here is derived from an EMBL/GenBank/DDBJ whole genome shotgun (WGS) entry which is preliminary data.</text>
</comment>
<dbReference type="EMBL" id="AZEG01000005">
    <property type="protein sequence ID" value="KRL38358.1"/>
    <property type="molecule type" value="Genomic_DNA"/>
</dbReference>
<dbReference type="PATRIC" id="fig|1423812.3.peg.2100"/>
<evidence type="ECO:0000313" key="1">
    <source>
        <dbReference type="EMBL" id="KRL38358.1"/>
    </source>
</evidence>
<gene>
    <name evidence="1" type="ORF">FD20_GL001979</name>
</gene>
<accession>A0A0R1Q0V7</accession>
<protein>
    <submittedName>
        <fullName evidence="1">Uncharacterized protein</fullName>
    </submittedName>
</protein>
<dbReference type="OrthoDB" id="2296978at2"/>
<reference evidence="1 2" key="1">
    <citation type="journal article" date="2015" name="Genome Announc.">
        <title>Expanding the biotechnology potential of lactobacilli through comparative genomics of 213 strains and associated genera.</title>
        <authorList>
            <person name="Sun Z."/>
            <person name="Harris H.M."/>
            <person name="McCann A."/>
            <person name="Guo C."/>
            <person name="Argimon S."/>
            <person name="Zhang W."/>
            <person name="Yang X."/>
            <person name="Jeffery I.B."/>
            <person name="Cooney J.C."/>
            <person name="Kagawa T.F."/>
            <person name="Liu W."/>
            <person name="Song Y."/>
            <person name="Salvetti E."/>
            <person name="Wrobel A."/>
            <person name="Rasinkangas P."/>
            <person name="Parkhill J."/>
            <person name="Rea M.C."/>
            <person name="O'Sullivan O."/>
            <person name="Ritari J."/>
            <person name="Douillard F.P."/>
            <person name="Paul Ross R."/>
            <person name="Yang R."/>
            <person name="Briner A.E."/>
            <person name="Felis G.E."/>
            <person name="de Vos W.M."/>
            <person name="Barrangou R."/>
            <person name="Klaenhammer T.R."/>
            <person name="Caufield P.W."/>
            <person name="Cui Y."/>
            <person name="Zhang H."/>
            <person name="O'Toole P.W."/>
        </authorList>
    </citation>
    <scope>NUCLEOTIDE SEQUENCE [LARGE SCALE GENOMIC DNA]</scope>
    <source>
        <strain evidence="1 2">DSM 19971</strain>
    </source>
</reference>
<organism evidence="1 2">
    <name type="scientific">Liquorilactobacillus uvarum DSM 19971</name>
    <dbReference type="NCBI Taxonomy" id="1423812"/>
    <lineage>
        <taxon>Bacteria</taxon>
        <taxon>Bacillati</taxon>
        <taxon>Bacillota</taxon>
        <taxon>Bacilli</taxon>
        <taxon>Lactobacillales</taxon>
        <taxon>Lactobacillaceae</taxon>
        <taxon>Liquorilactobacillus</taxon>
    </lineage>
</organism>
<dbReference type="AlphaFoldDB" id="A0A0R1Q0V7"/>
<evidence type="ECO:0000313" key="2">
    <source>
        <dbReference type="Proteomes" id="UP000051155"/>
    </source>
</evidence>
<keyword evidence="2" id="KW-1185">Reference proteome</keyword>
<proteinExistence type="predicted"/>
<dbReference type="Proteomes" id="UP000051155">
    <property type="component" value="Unassembled WGS sequence"/>
</dbReference>
<name>A0A0R1Q0V7_9LACO</name>
<sequence length="98" mass="11338">MEFNKNQVEATIVQRLNELLNRKIEHDELSSEAYVLYKDEMLQVPTISGKPLPEKVMAYFYGCENYIGFLITDLQQQELLAWGILDSNNQLVRGGKNE</sequence>